<protein>
    <submittedName>
        <fullName evidence="2">Uncharacterized protein</fullName>
    </submittedName>
</protein>
<feature type="transmembrane region" description="Helical" evidence="1">
    <location>
        <begin position="6"/>
        <end position="25"/>
    </location>
</feature>
<keyword evidence="1" id="KW-0812">Transmembrane</keyword>
<gene>
    <name evidence="2" type="ORF">C6Y53_18885</name>
</gene>
<dbReference type="EMBL" id="CP027665">
    <property type="protein sequence ID" value="QEP30298.1"/>
    <property type="molecule type" value="Genomic_DNA"/>
</dbReference>
<reference evidence="3" key="1">
    <citation type="submission" date="2018-03" db="EMBL/GenBank/DDBJ databases">
        <title>Genomic analysis of the strain SH-1 isolated from shrimp intestine.</title>
        <authorList>
            <person name="Kim Y.-S."/>
            <person name="Kim S.-E."/>
            <person name="Kim K.-H."/>
        </authorList>
    </citation>
    <scope>NUCLEOTIDE SEQUENCE [LARGE SCALE GENOMIC DNA]</scope>
    <source>
        <strain evidence="3">SH-1</strain>
    </source>
</reference>
<proteinExistence type="predicted"/>
<keyword evidence="1" id="KW-0472">Membrane</keyword>
<organism evidence="2 3">
    <name type="scientific">Pukyongiella litopenaei</name>
    <dbReference type="NCBI Taxonomy" id="2605946"/>
    <lineage>
        <taxon>Bacteria</taxon>
        <taxon>Pseudomonadati</taxon>
        <taxon>Pseudomonadota</taxon>
        <taxon>Alphaproteobacteria</taxon>
        <taxon>Rhodobacterales</taxon>
        <taxon>Paracoccaceae</taxon>
        <taxon>Pukyongiella</taxon>
    </lineage>
</organism>
<dbReference type="AlphaFoldDB" id="A0A5C2H1G6"/>
<sequence>MTGLTTTIAAIVVTALVAFIAGSVWRSGREARKRARRTGRAIRNREQIRREISDENDEDLVRRLTGRDRRL</sequence>
<evidence type="ECO:0000313" key="2">
    <source>
        <dbReference type="EMBL" id="QEP30298.1"/>
    </source>
</evidence>
<dbReference type="Proteomes" id="UP000237655">
    <property type="component" value="Chromosome"/>
</dbReference>
<dbReference type="RefSeq" id="WP_149615434.1">
    <property type="nucleotide sequence ID" value="NZ_CP027665.1"/>
</dbReference>
<evidence type="ECO:0000256" key="1">
    <source>
        <dbReference type="SAM" id="Phobius"/>
    </source>
</evidence>
<keyword evidence="3" id="KW-1185">Reference proteome</keyword>
<dbReference type="KEGG" id="thas:C6Y53_18885"/>
<name>A0A5C2H1G6_9RHOB</name>
<evidence type="ECO:0000313" key="3">
    <source>
        <dbReference type="Proteomes" id="UP000237655"/>
    </source>
</evidence>
<accession>A0A5C2H1G6</accession>
<keyword evidence="1" id="KW-1133">Transmembrane helix</keyword>